<evidence type="ECO:0000313" key="8">
    <source>
        <dbReference type="Proteomes" id="UP001138500"/>
    </source>
</evidence>
<feature type="compositionally biased region" description="Low complexity" evidence="5">
    <location>
        <begin position="36"/>
        <end position="53"/>
    </location>
</feature>
<reference evidence="7 8" key="2">
    <citation type="journal article" date="2021" name="Curr. Genet.">
        <title>Genetic response to nitrogen starvation in the aggressive Eucalyptus foliar pathogen Teratosphaeria destructans.</title>
        <authorList>
            <person name="Havenga M."/>
            <person name="Wingfield B.D."/>
            <person name="Wingfield M.J."/>
            <person name="Dreyer L.L."/>
            <person name="Roets F."/>
            <person name="Aylward J."/>
        </authorList>
    </citation>
    <scope>NUCLEOTIDE SEQUENCE [LARGE SCALE GENOMIC DNA]</scope>
    <source>
        <strain evidence="7">CMW44962</strain>
    </source>
</reference>
<dbReference type="Proteomes" id="UP001138500">
    <property type="component" value="Unassembled WGS sequence"/>
</dbReference>
<feature type="region of interest" description="Disordered" evidence="5">
    <location>
        <begin position="17"/>
        <end position="114"/>
    </location>
</feature>
<feature type="compositionally biased region" description="Polar residues" evidence="5">
    <location>
        <begin position="243"/>
        <end position="255"/>
    </location>
</feature>
<feature type="compositionally biased region" description="Polar residues" evidence="5">
    <location>
        <begin position="101"/>
        <end position="110"/>
    </location>
</feature>
<dbReference type="PROSITE" id="PS50178">
    <property type="entry name" value="ZF_FYVE"/>
    <property type="match status" value="1"/>
</dbReference>
<feature type="compositionally biased region" description="Polar residues" evidence="5">
    <location>
        <begin position="54"/>
        <end position="64"/>
    </location>
</feature>
<proteinExistence type="predicted"/>
<evidence type="ECO:0000256" key="1">
    <source>
        <dbReference type="ARBA" id="ARBA00022723"/>
    </source>
</evidence>
<dbReference type="Pfam" id="PF01363">
    <property type="entry name" value="FYVE"/>
    <property type="match status" value="1"/>
</dbReference>
<dbReference type="InterPro" id="IPR017455">
    <property type="entry name" value="Znf_FYVE-rel"/>
</dbReference>
<sequence>MAAVKAQQPALNTAFFMKSQSAGPSPPEADTYAKGAFASPASSTPPSTGISPTNLHASHQNIRQLRQPRQPLYVPAALRPPEDKTKPTDIPSRPRAPDTPPSSKDNSFDSGHSVPCSLEEPNCAPLTTVESHDVQELRRGLSRAASDSLDQELGEVTGHPTTAHWKPDSSAVACAICLQPFTWFWRRHHCRRCGDIVCENHSSKRIPLDQNARYHPQGIESRACDPCHSEWIIIQKLRHSRTSSIAESQNSSQGTAMPPLPIPSTQRNSDDVRIGSMARSEGMVWSTF</sequence>
<evidence type="ECO:0000256" key="2">
    <source>
        <dbReference type="ARBA" id="ARBA00022771"/>
    </source>
</evidence>
<dbReference type="SMART" id="SM00064">
    <property type="entry name" value="FYVE"/>
    <property type="match status" value="1"/>
</dbReference>
<keyword evidence="3" id="KW-0862">Zinc</keyword>
<dbReference type="EMBL" id="RIBY02002311">
    <property type="protein sequence ID" value="KAH9819811.1"/>
    <property type="molecule type" value="Genomic_DNA"/>
</dbReference>
<dbReference type="SUPFAM" id="SSF57903">
    <property type="entry name" value="FYVE/PHD zinc finger"/>
    <property type="match status" value="1"/>
</dbReference>
<gene>
    <name evidence="7" type="ORF">Tdes44962_MAKER00800</name>
</gene>
<protein>
    <submittedName>
        <fullName evidence="7">FYVE-type zinc finger protein-containing protein</fullName>
    </submittedName>
</protein>
<feature type="region of interest" description="Disordered" evidence="5">
    <location>
        <begin position="243"/>
        <end position="273"/>
    </location>
</feature>
<dbReference type="AlphaFoldDB" id="A0A9W7SKN7"/>
<dbReference type="PANTHER" id="PTHR39490">
    <property type="entry name" value="ARRESTIN DOMAIN-CONTAINING PROTEIN D"/>
    <property type="match status" value="1"/>
</dbReference>
<evidence type="ECO:0000256" key="5">
    <source>
        <dbReference type="SAM" id="MobiDB-lite"/>
    </source>
</evidence>
<keyword evidence="2 4" id="KW-0863">Zinc-finger</keyword>
<evidence type="ECO:0000256" key="3">
    <source>
        <dbReference type="ARBA" id="ARBA00022833"/>
    </source>
</evidence>
<evidence type="ECO:0000256" key="4">
    <source>
        <dbReference type="PROSITE-ProRule" id="PRU00091"/>
    </source>
</evidence>
<reference evidence="7 8" key="1">
    <citation type="journal article" date="2018" name="IMA Fungus">
        <title>IMA Genome-F 10: Nine draft genome sequences of Claviceps purpurea s.lat., including C. arundinis, C. humidiphila, and C. cf. spartinae, pseudomolecules for the pitch canker pathogen Fusarium circinatum, draft genome of Davidsoniella eucalypti, Grosmannia galeiformis, Quambalaria eucalypti, and Teratosphaeria destructans.</title>
        <authorList>
            <person name="Wingfield B.D."/>
            <person name="Liu M."/>
            <person name="Nguyen H.D."/>
            <person name="Lane F.A."/>
            <person name="Morgan S.W."/>
            <person name="De Vos L."/>
            <person name="Wilken P.M."/>
            <person name="Duong T.A."/>
            <person name="Aylward J."/>
            <person name="Coetzee M.P."/>
            <person name="Dadej K."/>
            <person name="De Beer Z.W."/>
            <person name="Findlay W."/>
            <person name="Havenga M."/>
            <person name="Kolarik M."/>
            <person name="Menzies J.G."/>
            <person name="Naidoo K."/>
            <person name="Pochopski O."/>
            <person name="Shoukouhi P."/>
            <person name="Santana Q.C."/>
            <person name="Seifert K.A."/>
            <person name="Soal N."/>
            <person name="Steenkamp E.T."/>
            <person name="Tatham C.T."/>
            <person name="van der Nest M.A."/>
            <person name="Wingfield M.J."/>
        </authorList>
    </citation>
    <scope>NUCLEOTIDE SEQUENCE [LARGE SCALE GENOMIC DNA]</scope>
    <source>
        <strain evidence="7">CMW44962</strain>
    </source>
</reference>
<dbReference type="InterPro" id="IPR013083">
    <property type="entry name" value="Znf_RING/FYVE/PHD"/>
</dbReference>
<dbReference type="PANTHER" id="PTHR39490:SF8">
    <property type="entry name" value="ZINC FINGER FYVE DOMAIN-CONTAINING PROTEIN 21"/>
    <property type="match status" value="1"/>
</dbReference>
<dbReference type="InterPro" id="IPR011011">
    <property type="entry name" value="Znf_FYVE_PHD"/>
</dbReference>
<dbReference type="GO" id="GO:0008270">
    <property type="term" value="F:zinc ion binding"/>
    <property type="evidence" value="ECO:0007669"/>
    <property type="project" value="UniProtKB-KW"/>
</dbReference>
<keyword evidence="8" id="KW-1185">Reference proteome</keyword>
<dbReference type="InterPro" id="IPR052113">
    <property type="entry name" value="FYVE-type_Zinc_Finger"/>
</dbReference>
<accession>A0A9W7SKN7</accession>
<evidence type="ECO:0000313" key="7">
    <source>
        <dbReference type="EMBL" id="KAH9819811.1"/>
    </source>
</evidence>
<comment type="caution">
    <text evidence="7">The sequence shown here is derived from an EMBL/GenBank/DDBJ whole genome shotgun (WGS) entry which is preliminary data.</text>
</comment>
<feature type="domain" description="FYVE-type" evidence="6">
    <location>
        <begin position="168"/>
        <end position="232"/>
    </location>
</feature>
<dbReference type="Gene3D" id="3.30.40.10">
    <property type="entry name" value="Zinc/RING finger domain, C3HC4 (zinc finger)"/>
    <property type="match status" value="1"/>
</dbReference>
<name>A0A9W7SKN7_9PEZI</name>
<keyword evidence="1" id="KW-0479">Metal-binding</keyword>
<dbReference type="OrthoDB" id="10018316at2759"/>
<evidence type="ECO:0000259" key="6">
    <source>
        <dbReference type="PROSITE" id="PS50178"/>
    </source>
</evidence>
<organism evidence="7 8">
    <name type="scientific">Teratosphaeria destructans</name>
    <dbReference type="NCBI Taxonomy" id="418781"/>
    <lineage>
        <taxon>Eukaryota</taxon>
        <taxon>Fungi</taxon>
        <taxon>Dikarya</taxon>
        <taxon>Ascomycota</taxon>
        <taxon>Pezizomycotina</taxon>
        <taxon>Dothideomycetes</taxon>
        <taxon>Dothideomycetidae</taxon>
        <taxon>Mycosphaerellales</taxon>
        <taxon>Teratosphaeriaceae</taxon>
        <taxon>Teratosphaeria</taxon>
    </lineage>
</organism>
<dbReference type="InterPro" id="IPR000306">
    <property type="entry name" value="Znf_FYVE"/>
</dbReference>
<dbReference type="CDD" id="cd15760">
    <property type="entry name" value="FYVE_scVPS27p_like"/>
    <property type="match status" value="1"/>
</dbReference>